<dbReference type="EMBL" id="AK145592">
    <property type="protein sequence ID" value="BAE26528.1"/>
    <property type="molecule type" value="mRNA"/>
</dbReference>
<reference evidence="1" key="7">
    <citation type="journal article" date="2005" name="Science">
        <title>The Transcriptional Landscape of the Mammalian Genome.</title>
        <authorList>
            <consortium name="The FANTOM Consortium"/>
            <consortium name="Riken Genome Exploration Research Group and Genome Science Group (Genome Network Project Core Group)"/>
        </authorList>
    </citation>
    <scope>NUCLEOTIDE SEQUENCE</scope>
    <source>
        <strain evidence="1">C57BL/6J</strain>
    </source>
</reference>
<dbReference type="MGI" id="MGI:3642066">
    <property type="gene designation" value="Gm10204"/>
</dbReference>
<accession>Q3ULC1</accession>
<reference evidence="1" key="6">
    <citation type="submission" date="2004-03" db="EMBL/GenBank/DDBJ databases">
        <authorList>
            <person name="Arakawa T."/>
            <person name="Carninci P."/>
            <person name="Fukuda S."/>
            <person name="Hashizume W."/>
            <person name="Hayashida K."/>
            <person name="Hori F."/>
            <person name="Iida J."/>
            <person name="Imamura K."/>
            <person name="Imotani K."/>
            <person name="Itoh M."/>
            <person name="Kanagawa S."/>
            <person name="Kawai J."/>
            <person name="Kojima M."/>
            <person name="Konno H."/>
            <person name="Murata M."/>
            <person name="Nakamura M."/>
            <person name="Ninomiya N."/>
            <person name="Nishiyori H."/>
            <person name="Nomura K."/>
            <person name="Ohno M."/>
            <person name="Sakazume N."/>
            <person name="Sano H."/>
            <person name="Sasaki D."/>
            <person name="Shibata K."/>
            <person name="Shiraki T."/>
            <person name="Tagami M."/>
            <person name="Tagami Y."/>
            <person name="Waki K."/>
            <person name="Watahiki A."/>
            <person name="Muramatsu M."/>
            <person name="Hayashizaki Y."/>
        </authorList>
    </citation>
    <scope>NUCLEOTIDE SEQUENCE</scope>
    <source>
        <strain evidence="1">C57BL/6J</strain>
    </source>
</reference>
<reference evidence="1" key="8">
    <citation type="journal article" date="2005" name="Science">
        <title>Antisense Transcription in the Mammalian Transcriptome.</title>
        <authorList>
            <consortium name="RIKEN Genome Exploration Research Group and Genome Science Group (Genome Network Project Core Group) and the FANTOM Consortium"/>
        </authorList>
    </citation>
    <scope>NUCLEOTIDE SEQUENCE</scope>
    <source>
        <strain evidence="1">C57BL/6J</strain>
    </source>
</reference>
<dbReference type="AlphaFoldDB" id="Q3ULC1"/>
<reference evidence="1" key="5">
    <citation type="journal article" date="2002" name="Nature">
        <title>Analysis of the mouse transcriptome based on functional annotation of 60,770 full-length cDNAs.</title>
        <authorList>
            <consortium name="The FANTOM Consortium and the RIKEN Genome Exploration Research Group Phase I and II Team"/>
        </authorList>
    </citation>
    <scope>NUCLEOTIDE SEQUENCE</scope>
    <source>
        <strain evidence="1">C57BL/6J</strain>
    </source>
</reference>
<reference evidence="1" key="4">
    <citation type="journal article" date="2001" name="Nature">
        <title>Functional annotation of a full-length mouse cDNA collection.</title>
        <authorList>
            <consortium name="The RIKEN Genome Exploration Research Group Phase II Team and the FANTOM Consortium"/>
        </authorList>
    </citation>
    <scope>NUCLEOTIDE SEQUENCE</scope>
    <source>
        <strain evidence="1">C57BL/6J</strain>
    </source>
</reference>
<evidence type="ECO:0000313" key="1">
    <source>
        <dbReference type="EMBL" id="BAE26528.1"/>
    </source>
</evidence>
<organism evidence="1">
    <name type="scientific">Mus musculus</name>
    <name type="common">Mouse</name>
    <dbReference type="NCBI Taxonomy" id="10090"/>
    <lineage>
        <taxon>Eukaryota</taxon>
        <taxon>Metazoa</taxon>
        <taxon>Chordata</taxon>
        <taxon>Craniata</taxon>
        <taxon>Vertebrata</taxon>
        <taxon>Euteleostomi</taxon>
        <taxon>Mammalia</taxon>
        <taxon>Eutheria</taxon>
        <taxon>Euarchontoglires</taxon>
        <taxon>Glires</taxon>
        <taxon>Rodentia</taxon>
        <taxon>Myomorpha</taxon>
        <taxon>Muroidea</taxon>
        <taxon>Muridae</taxon>
        <taxon>Murinae</taxon>
        <taxon>Mus</taxon>
        <taxon>Mus</taxon>
    </lineage>
</organism>
<protein>
    <submittedName>
        <fullName evidence="1">Uncharacterized protein</fullName>
    </submittedName>
</protein>
<name>Q3ULC1_MOUSE</name>
<reference evidence="1" key="3">
    <citation type="journal article" date="2000" name="Genome Res.">
        <title>RIKEN integrated sequence analysis (RISA) system--384-format sequencing pipeline with 384 multicapillary sequencer.</title>
        <authorList>
            <person name="Shibata K."/>
            <person name="Itoh M."/>
            <person name="Aizawa K."/>
            <person name="Nagaoka S."/>
            <person name="Sasaki N."/>
            <person name="Carninci P."/>
            <person name="Konno H."/>
            <person name="Akiyama J."/>
            <person name="Nishi K."/>
            <person name="Kitsunai T."/>
            <person name="Tashiro H."/>
            <person name="Itoh M."/>
            <person name="Sumi N."/>
            <person name="Ishii Y."/>
            <person name="Nakamura S."/>
            <person name="Hazama M."/>
            <person name="Nishine T."/>
            <person name="Harada A."/>
            <person name="Yamamoto R."/>
            <person name="Matsumoto H."/>
            <person name="Sakaguchi S."/>
            <person name="Ikegami T."/>
            <person name="Kashiwagi K."/>
            <person name="Fujiwake S."/>
            <person name="Inoue K."/>
            <person name="Togawa Y."/>
            <person name="Izawa M."/>
            <person name="Ohara E."/>
            <person name="Watahiki M."/>
            <person name="Yoneda Y."/>
            <person name="Ishikawa T."/>
            <person name="Ozawa K."/>
            <person name="Tanaka T."/>
            <person name="Matsuura S."/>
            <person name="Kawai J."/>
            <person name="Okazaki Y."/>
            <person name="Muramatsu M."/>
            <person name="Inoue Y."/>
            <person name="Kira A."/>
            <person name="Hayashizaki Y."/>
        </authorList>
    </citation>
    <scope>NUCLEOTIDE SEQUENCE</scope>
    <source>
        <strain evidence="1">C57BL/6J</strain>
    </source>
</reference>
<sequence length="113" mass="12337">MSELCASLCSENGTQSAVLPLGASGISYGLKWPPPLKRRDCPLVQCWLLCPSISLLCSGLCALANFPAVLGFTRRLYLQSIASWSHTFLRCLLRVALWVEGIRPSLHPQVHGS</sequence>
<dbReference type="AGR" id="MGI:3642066"/>
<proteinExistence type="evidence at transcript level"/>
<reference evidence="1" key="2">
    <citation type="journal article" date="2000" name="Genome Res.">
        <title>Normalization and subtraction of cap-trapper-selected cDNAs to prepare full-length cDNA libraries for rapid discovery of new genes.</title>
        <authorList>
            <person name="Carninci P."/>
            <person name="Shibata Y."/>
            <person name="Hayatsu N."/>
            <person name="Sugahara Y."/>
            <person name="Shibata K."/>
            <person name="Itoh M."/>
            <person name="Konno H."/>
            <person name="Okazaki Y."/>
            <person name="Muramatsu M."/>
            <person name="Hayashizaki Y."/>
        </authorList>
    </citation>
    <scope>NUCLEOTIDE SEQUENCE</scope>
    <source>
        <strain evidence="1">C57BL/6J</strain>
    </source>
</reference>
<evidence type="ECO:0000313" key="2">
    <source>
        <dbReference type="MGI" id="MGI:3642066"/>
    </source>
</evidence>
<reference evidence="1" key="1">
    <citation type="journal article" date="1999" name="Methods Enzymol.">
        <title>High-efficiency full-length cDNA cloning.</title>
        <authorList>
            <person name="Carninci P."/>
            <person name="Hayashizaki Y."/>
        </authorList>
    </citation>
    <scope>NUCLEOTIDE SEQUENCE</scope>
    <source>
        <strain evidence="1">C57BL/6J</strain>
    </source>
</reference>
<gene>
    <name evidence="2" type="primary">Gm10204</name>
</gene>